<dbReference type="SUPFAM" id="SSF82866">
    <property type="entry name" value="Multidrug efflux transporter AcrB transmembrane domain"/>
    <property type="match status" value="2"/>
</dbReference>
<keyword evidence="6 7" id="KW-0472">Membrane</keyword>
<feature type="transmembrane region" description="Helical" evidence="7">
    <location>
        <begin position="673"/>
        <end position="693"/>
    </location>
</feature>
<evidence type="ECO:0000256" key="3">
    <source>
        <dbReference type="ARBA" id="ARBA00022475"/>
    </source>
</evidence>
<dbReference type="Gene3D" id="1.20.1640.10">
    <property type="entry name" value="Multidrug efflux transporter AcrB transmembrane domain"/>
    <property type="match status" value="2"/>
</dbReference>
<dbReference type="GeneID" id="92353052"/>
<dbReference type="PANTHER" id="PTHR33406:SF6">
    <property type="entry name" value="MEMBRANE PROTEIN YDGH-RELATED"/>
    <property type="match status" value="1"/>
</dbReference>
<organism evidence="9">
    <name type="scientific">Sulfurisphaera javensis</name>
    <dbReference type="NCBI Taxonomy" id="2049879"/>
    <lineage>
        <taxon>Archaea</taxon>
        <taxon>Thermoproteota</taxon>
        <taxon>Thermoprotei</taxon>
        <taxon>Sulfolobales</taxon>
        <taxon>Sulfolobaceae</taxon>
        <taxon>Sulfurisphaera</taxon>
    </lineage>
</organism>
<evidence type="ECO:0000256" key="1">
    <source>
        <dbReference type="ARBA" id="ARBA00004651"/>
    </source>
</evidence>
<feature type="transmembrane region" description="Helical" evidence="7">
    <location>
        <begin position="727"/>
        <end position="753"/>
    </location>
</feature>
<proteinExistence type="inferred from homology"/>
<accession>A0AAT9GN05</accession>
<keyword evidence="4 7" id="KW-0812">Transmembrane</keyword>
<dbReference type="GO" id="GO:0005886">
    <property type="term" value="C:plasma membrane"/>
    <property type="evidence" value="ECO:0007669"/>
    <property type="project" value="UniProtKB-SubCell"/>
</dbReference>
<feature type="transmembrane region" description="Helical" evidence="7">
    <location>
        <begin position="381"/>
        <end position="400"/>
    </location>
</feature>
<feature type="transmembrane region" description="Helical" evidence="7">
    <location>
        <begin position="345"/>
        <end position="369"/>
    </location>
</feature>
<evidence type="ECO:0000313" key="9">
    <source>
        <dbReference type="EMBL" id="BFH72175.1"/>
    </source>
</evidence>
<feature type="transmembrane region" description="Helical" evidence="7">
    <location>
        <begin position="807"/>
        <end position="828"/>
    </location>
</feature>
<feature type="transmembrane region" description="Helical" evidence="7">
    <location>
        <begin position="503"/>
        <end position="522"/>
    </location>
</feature>
<dbReference type="Pfam" id="PF03176">
    <property type="entry name" value="MMPL"/>
    <property type="match status" value="2"/>
</dbReference>
<feature type="transmembrane region" description="Helical" evidence="7">
    <location>
        <begin position="421"/>
        <end position="442"/>
    </location>
</feature>
<evidence type="ECO:0000256" key="6">
    <source>
        <dbReference type="ARBA" id="ARBA00023136"/>
    </source>
</evidence>
<gene>
    <name evidence="9" type="ORF">SJAV_01190</name>
</gene>
<dbReference type="RefSeq" id="WP_369610423.1">
    <property type="nucleotide sequence ID" value="NZ_AP031322.1"/>
</dbReference>
<dbReference type="AlphaFoldDB" id="A0AAT9GN05"/>
<protein>
    <submittedName>
        <fullName evidence="9">MMPL family transporter</fullName>
    </submittedName>
</protein>
<evidence type="ECO:0000256" key="2">
    <source>
        <dbReference type="ARBA" id="ARBA00010157"/>
    </source>
</evidence>
<sequence>MNRKRIVLTVAIWILILLFSMYLASQSFTHLSYNENVTLPSNSKAYVATELLSKYFPSGSGNNSIDIVLVNSTPYEDYLIEEKILQIPLVTNVSGVPNVYISYATFLGKVINETGELLNESAYALYVFPQKFVFYLNLTHNETLALSEAEKGMPSSYSSFYSTFAKTFVSTHNFTLAFDSGISTLNKTQLIALAFMKPGNITQQLPNATSKALNISSSIVSMLLFKSINNVLSTELQKFFKLLKPPSSLLAVYSKNNVDVLLIYTKYSATYVYPNGTYADEIIIPQIKSDISNVFHGTYYITGETPVFVDLSNIQNTYDAITFILIFAFLLVVTAIYFRSILAPLVTLITISLSILSGLGMVTLVSIITKQQIDFQVVEPMIAVIMGVGTDYSVFLLSRFREELSHGIDKWKAVEISVKTSGKAILISGITVTLVFLSMTFIPFAGQWGLTIGLSVPFAVAIAVTLLPLIYGGLGKWTFWPSKEFKVKPRFEKVAKASTSKPWIVFMLALIIGIIAGLYVFTTPLNLNFQSYLPNTPAVQGLNVINNAFGDNYLNPILVVFNYSHPITVKDLIEVGKFEAQVEKLQGISEVFGPVPPNFNGTITPSILSMYKANVGNNNKTLLVTIIPSYKYDSMQAYNLVKEIENIANSYNNAYVGGTTADYLAFMNYLFPYYNTLMILLPIVLAIIVSIFMRSVKIGVGVALSIILTIVSSLTLIYLGFGVSRDVGILFLIPIAVYVLMMGLGNDYSIFILSRVREEIEKGEKDPVVKGLSMSAGTVTALGVILAFSFGALAINPVKSIQELGLAIAIAALLDTFIVRTIIYPAILKFSLVKKVEQTK</sequence>
<dbReference type="PANTHER" id="PTHR33406">
    <property type="entry name" value="MEMBRANE PROTEIN MJ1562-RELATED"/>
    <property type="match status" value="1"/>
</dbReference>
<dbReference type="InterPro" id="IPR004869">
    <property type="entry name" value="MMPL_dom"/>
</dbReference>
<dbReference type="InterPro" id="IPR050545">
    <property type="entry name" value="Mycobact_MmpL"/>
</dbReference>
<reference evidence="9" key="1">
    <citation type="submission" date="2024-03" db="EMBL/GenBank/DDBJ databases">
        <title>Complete genome sequence of Sulfurisphaera javensis strain KD-1.</title>
        <authorList>
            <person name="Sakai H."/>
            <person name="Nur N."/>
            <person name="Suwanto A."/>
            <person name="Kurosawa N."/>
        </authorList>
    </citation>
    <scope>NUCLEOTIDE SEQUENCE</scope>
    <source>
        <strain evidence="9">KD-1</strain>
    </source>
</reference>
<feature type="transmembrane region" description="Helical" evidence="7">
    <location>
        <begin position="700"/>
        <end position="721"/>
    </location>
</feature>
<evidence type="ECO:0000259" key="8">
    <source>
        <dbReference type="Pfam" id="PF03176"/>
    </source>
</evidence>
<feature type="transmembrane region" description="Helical" evidence="7">
    <location>
        <begin position="320"/>
        <end position="338"/>
    </location>
</feature>
<name>A0AAT9GN05_9CREN</name>
<evidence type="ECO:0000256" key="4">
    <source>
        <dbReference type="ARBA" id="ARBA00022692"/>
    </source>
</evidence>
<evidence type="ECO:0000256" key="5">
    <source>
        <dbReference type="ARBA" id="ARBA00022989"/>
    </source>
</evidence>
<feature type="domain" description="Membrane transport protein MMPL" evidence="8">
    <location>
        <begin position="299"/>
        <end position="502"/>
    </location>
</feature>
<dbReference type="EMBL" id="AP031322">
    <property type="protein sequence ID" value="BFH72175.1"/>
    <property type="molecule type" value="Genomic_DNA"/>
</dbReference>
<evidence type="ECO:0000256" key="7">
    <source>
        <dbReference type="SAM" id="Phobius"/>
    </source>
</evidence>
<keyword evidence="3" id="KW-1003">Cell membrane</keyword>
<comment type="similarity">
    <text evidence="2">Belongs to the resistance-nodulation-cell division (RND) (TC 2.A.6) family. MmpL subfamily.</text>
</comment>
<keyword evidence="5 7" id="KW-1133">Transmembrane helix</keyword>
<feature type="domain" description="Membrane transport protein MMPL" evidence="8">
    <location>
        <begin position="535"/>
        <end position="829"/>
    </location>
</feature>
<dbReference type="KEGG" id="sjv:SJAV_01190"/>
<feature type="transmembrane region" description="Helical" evidence="7">
    <location>
        <begin position="448"/>
        <end position="474"/>
    </location>
</feature>
<comment type="subcellular location">
    <subcellularLocation>
        <location evidence="1">Cell membrane</location>
        <topology evidence="1">Multi-pass membrane protein</topology>
    </subcellularLocation>
</comment>
<feature type="transmembrane region" description="Helical" evidence="7">
    <location>
        <begin position="774"/>
        <end position="795"/>
    </location>
</feature>